<dbReference type="GO" id="GO:0006508">
    <property type="term" value="P:proteolysis"/>
    <property type="evidence" value="ECO:0007669"/>
    <property type="project" value="InterPro"/>
</dbReference>
<evidence type="ECO:0000259" key="1">
    <source>
        <dbReference type="Pfam" id="PF04389"/>
    </source>
</evidence>
<dbReference type="EMBL" id="UINC01017755">
    <property type="protein sequence ID" value="SVA73974.1"/>
    <property type="molecule type" value="Genomic_DNA"/>
</dbReference>
<dbReference type="InterPro" id="IPR045175">
    <property type="entry name" value="M28_fam"/>
</dbReference>
<evidence type="ECO:0000313" key="2">
    <source>
        <dbReference type="EMBL" id="SVA73974.1"/>
    </source>
</evidence>
<dbReference type="InterPro" id="IPR007484">
    <property type="entry name" value="Peptidase_M28"/>
</dbReference>
<gene>
    <name evidence="2" type="ORF">METZ01_LOCUS126828</name>
</gene>
<accession>A0A381YAF2</accession>
<dbReference type="GO" id="GO:0008235">
    <property type="term" value="F:metalloexopeptidase activity"/>
    <property type="evidence" value="ECO:0007669"/>
    <property type="project" value="InterPro"/>
</dbReference>
<protein>
    <recommendedName>
        <fullName evidence="1">Peptidase M28 domain-containing protein</fullName>
    </recommendedName>
</protein>
<dbReference type="Pfam" id="PF04389">
    <property type="entry name" value="Peptidase_M28"/>
    <property type="match status" value="1"/>
</dbReference>
<dbReference type="SUPFAM" id="SSF53187">
    <property type="entry name" value="Zn-dependent exopeptidases"/>
    <property type="match status" value="1"/>
</dbReference>
<sequence length="463" mass="50901">VGDLGVSPTPLAGAQLQTVEFTASSPMSVHIPYLVLDGTSGLVTNGTTLQFTSPGTQEVGMIAPSNAEHSYFLLGEAGREDWPMRASNESWQAWFASDVFSLNPYSWLEHTVFRENRSGFSPEEGSLHSTGIIDGLTVYEFMEVFADPDSGYNDLWGPFIPFDPNYDRALDFIQGELSSYGYDAQIHRYLISSSPYAVNVCGYKEGTVHPDEWLVLGAHLDVAEPGSGPGGGTRVGAHDNKAGVAVVLEAARGLAQFDHRRTIAVCFWSNEENGYDGSDSWIDNIPDGVTVTNYLNADAVGTNWPGYYTLVVDCIPNYDDETLGDQWEMIRMLEWAGSNNNNISDALQLGRELFHSEGYASMKDVDSSDQKRQSISVHDSDRGRSDYERFADQLGVVSVDWGSLTGGSDCYHGACDTLDTMLDMMVTDNATGQQSLVESFDLISWWMFTAAMHLDETPIYDES</sequence>
<dbReference type="AlphaFoldDB" id="A0A381YAF2"/>
<feature type="non-terminal residue" evidence="2">
    <location>
        <position position="1"/>
    </location>
</feature>
<proteinExistence type="predicted"/>
<dbReference type="PANTHER" id="PTHR12147:SF26">
    <property type="entry name" value="PEPTIDASE M28 DOMAIN-CONTAINING PROTEIN"/>
    <property type="match status" value="1"/>
</dbReference>
<dbReference type="PANTHER" id="PTHR12147">
    <property type="entry name" value="METALLOPEPTIDASE M28 FAMILY MEMBER"/>
    <property type="match status" value="1"/>
</dbReference>
<feature type="domain" description="Peptidase M28" evidence="1">
    <location>
        <begin position="199"/>
        <end position="420"/>
    </location>
</feature>
<reference evidence="2" key="1">
    <citation type="submission" date="2018-05" db="EMBL/GenBank/DDBJ databases">
        <authorList>
            <person name="Lanie J.A."/>
            <person name="Ng W.-L."/>
            <person name="Kazmierczak K.M."/>
            <person name="Andrzejewski T.M."/>
            <person name="Davidsen T.M."/>
            <person name="Wayne K.J."/>
            <person name="Tettelin H."/>
            <person name="Glass J.I."/>
            <person name="Rusch D."/>
            <person name="Podicherti R."/>
            <person name="Tsui H.-C.T."/>
            <person name="Winkler M.E."/>
        </authorList>
    </citation>
    <scope>NUCLEOTIDE SEQUENCE</scope>
</reference>
<organism evidence="2">
    <name type="scientific">marine metagenome</name>
    <dbReference type="NCBI Taxonomy" id="408172"/>
    <lineage>
        <taxon>unclassified sequences</taxon>
        <taxon>metagenomes</taxon>
        <taxon>ecological metagenomes</taxon>
    </lineage>
</organism>
<dbReference type="Gene3D" id="3.40.630.10">
    <property type="entry name" value="Zn peptidases"/>
    <property type="match status" value="1"/>
</dbReference>
<name>A0A381YAF2_9ZZZZ</name>